<evidence type="ECO:0000256" key="1">
    <source>
        <dbReference type="ARBA" id="ARBA00022617"/>
    </source>
</evidence>
<proteinExistence type="predicted"/>
<dbReference type="Pfam" id="PF00034">
    <property type="entry name" value="Cytochrom_C"/>
    <property type="match status" value="1"/>
</dbReference>
<evidence type="ECO:0000256" key="3">
    <source>
        <dbReference type="ARBA" id="ARBA00023004"/>
    </source>
</evidence>
<feature type="domain" description="Cytochrome c" evidence="4">
    <location>
        <begin position="19"/>
        <end position="95"/>
    </location>
</feature>
<dbReference type="GO" id="GO:0046872">
    <property type="term" value="F:metal ion binding"/>
    <property type="evidence" value="ECO:0007669"/>
    <property type="project" value="UniProtKB-KW"/>
</dbReference>
<accession>A0A1W1DHS4</accession>
<sequence length="95" mass="9558">MKKVLLVAATVAMSMGSFSVQADGAGMYNALGCVGCHGANGAGASAPKLAGKDAAFLVKQLKDFQSGARKDPTMNAMAPMALGHEQAIADFLAGQ</sequence>
<gene>
    <name evidence="5" type="ORF">MNB_SUP05-12-1004</name>
    <name evidence="6" type="ORF">MNB_SUP05-13-492</name>
    <name evidence="7" type="ORF">MNB_SUP05-7-196</name>
</gene>
<evidence type="ECO:0000256" key="2">
    <source>
        <dbReference type="ARBA" id="ARBA00022723"/>
    </source>
</evidence>
<dbReference type="EMBL" id="FPHU01000103">
    <property type="protein sequence ID" value="SFV80698.1"/>
    <property type="molecule type" value="Genomic_DNA"/>
</dbReference>
<protein>
    <submittedName>
        <fullName evidence="6">Cytochrome c4</fullName>
    </submittedName>
</protein>
<dbReference type="PANTHER" id="PTHR33751:SF11">
    <property type="entry name" value="BLL4483 PROTEIN"/>
    <property type="match status" value="1"/>
</dbReference>
<dbReference type="GO" id="GO:0020037">
    <property type="term" value="F:heme binding"/>
    <property type="evidence" value="ECO:0007669"/>
    <property type="project" value="InterPro"/>
</dbReference>
<reference evidence="6" key="1">
    <citation type="submission" date="2016-10" db="EMBL/GenBank/DDBJ databases">
        <authorList>
            <person name="de Groot N.N."/>
        </authorList>
    </citation>
    <scope>NUCLEOTIDE SEQUENCE</scope>
</reference>
<dbReference type="GO" id="GO:0009055">
    <property type="term" value="F:electron transfer activity"/>
    <property type="evidence" value="ECO:0007669"/>
    <property type="project" value="InterPro"/>
</dbReference>
<name>A0A1W1DHS4_9ZZZZ</name>
<evidence type="ECO:0000313" key="5">
    <source>
        <dbReference type="EMBL" id="SFV80184.1"/>
    </source>
</evidence>
<dbReference type="AlphaFoldDB" id="A0A1W1DHS4"/>
<keyword evidence="3" id="KW-0408">Iron</keyword>
<evidence type="ECO:0000313" key="6">
    <source>
        <dbReference type="EMBL" id="SFV80698.1"/>
    </source>
</evidence>
<dbReference type="SUPFAM" id="SSF46626">
    <property type="entry name" value="Cytochrome c"/>
    <property type="match status" value="1"/>
</dbReference>
<dbReference type="InterPro" id="IPR050597">
    <property type="entry name" value="Cytochrome_c_Oxidase_Subunit"/>
</dbReference>
<dbReference type="EMBL" id="FPHW01000018">
    <property type="protein sequence ID" value="SFV83454.1"/>
    <property type="molecule type" value="Genomic_DNA"/>
</dbReference>
<evidence type="ECO:0000313" key="7">
    <source>
        <dbReference type="EMBL" id="SFV83454.1"/>
    </source>
</evidence>
<dbReference type="Gene3D" id="1.10.760.10">
    <property type="entry name" value="Cytochrome c-like domain"/>
    <property type="match status" value="1"/>
</dbReference>
<dbReference type="InterPro" id="IPR009056">
    <property type="entry name" value="Cyt_c-like_dom"/>
</dbReference>
<evidence type="ECO:0000259" key="4">
    <source>
        <dbReference type="PROSITE" id="PS51007"/>
    </source>
</evidence>
<dbReference type="PANTHER" id="PTHR33751">
    <property type="entry name" value="CBB3-TYPE CYTOCHROME C OXIDASE SUBUNIT FIXP"/>
    <property type="match status" value="1"/>
</dbReference>
<keyword evidence="1" id="KW-0349">Heme</keyword>
<dbReference type="EMBL" id="FPHT01000058">
    <property type="protein sequence ID" value="SFV80184.1"/>
    <property type="molecule type" value="Genomic_DNA"/>
</dbReference>
<dbReference type="PROSITE" id="PS51007">
    <property type="entry name" value="CYTC"/>
    <property type="match status" value="1"/>
</dbReference>
<dbReference type="InterPro" id="IPR036909">
    <property type="entry name" value="Cyt_c-like_dom_sf"/>
</dbReference>
<organism evidence="6">
    <name type="scientific">hydrothermal vent metagenome</name>
    <dbReference type="NCBI Taxonomy" id="652676"/>
    <lineage>
        <taxon>unclassified sequences</taxon>
        <taxon>metagenomes</taxon>
        <taxon>ecological metagenomes</taxon>
    </lineage>
</organism>
<keyword evidence="2" id="KW-0479">Metal-binding</keyword>